<dbReference type="Pfam" id="PF01762">
    <property type="entry name" value="Galactosyl_T"/>
    <property type="match status" value="1"/>
</dbReference>
<dbReference type="GO" id="GO:0016758">
    <property type="term" value="F:hexosyltransferase activity"/>
    <property type="evidence" value="ECO:0007669"/>
    <property type="project" value="InterPro"/>
</dbReference>
<sequence>ELFKQMFNIVFDERSSGQYEVDRTNLQLKRLYMEKTFLDPFNYTVLFSVGRPTSGKHQRVIEEESKLHDDILQTDFEDSYRNLTYKHLAGLRYLASVCDEDVVIIKVDDDVAWDVLRVSEFVRNTARKSNGLHCPRHMWYRGVVRKISPTSIGGQLKRK</sequence>
<feature type="non-terminal residue" evidence="11">
    <location>
        <position position="1"/>
    </location>
</feature>
<evidence type="ECO:0000313" key="12">
    <source>
        <dbReference type="Proteomes" id="UP000230423"/>
    </source>
</evidence>
<keyword evidence="5" id="KW-0812">Transmembrane</keyword>
<comment type="similarity">
    <text evidence="2 10">Belongs to the glycosyltransferase 31 family.</text>
</comment>
<dbReference type="PANTHER" id="PTHR11214:SF378">
    <property type="entry name" value="BETA-1,3-GALACTOSYLTRANSFERASE 4"/>
    <property type="match status" value="1"/>
</dbReference>
<dbReference type="Proteomes" id="UP000230423">
    <property type="component" value="Unassembled WGS sequence"/>
</dbReference>
<comment type="subcellular location">
    <subcellularLocation>
        <location evidence="1 10">Golgi apparatus membrane</location>
        <topology evidence="1 10">Single-pass type II membrane protein</topology>
    </subcellularLocation>
</comment>
<evidence type="ECO:0000256" key="2">
    <source>
        <dbReference type="ARBA" id="ARBA00008661"/>
    </source>
</evidence>
<dbReference type="OrthoDB" id="6355886at2759"/>
<keyword evidence="4" id="KW-0808">Transferase</keyword>
<dbReference type="EMBL" id="KZ351277">
    <property type="protein sequence ID" value="PIO63108.1"/>
    <property type="molecule type" value="Genomic_DNA"/>
</dbReference>
<evidence type="ECO:0000256" key="1">
    <source>
        <dbReference type="ARBA" id="ARBA00004323"/>
    </source>
</evidence>
<dbReference type="GO" id="GO:0006493">
    <property type="term" value="P:protein O-linked glycosylation"/>
    <property type="evidence" value="ECO:0007669"/>
    <property type="project" value="TreeGrafter"/>
</dbReference>
<evidence type="ECO:0000256" key="9">
    <source>
        <dbReference type="ARBA" id="ARBA00023136"/>
    </source>
</evidence>
<evidence type="ECO:0000256" key="8">
    <source>
        <dbReference type="ARBA" id="ARBA00023034"/>
    </source>
</evidence>
<evidence type="ECO:0000256" key="10">
    <source>
        <dbReference type="RuleBase" id="RU363063"/>
    </source>
</evidence>
<dbReference type="PANTHER" id="PTHR11214">
    <property type="entry name" value="BETA-1,3-N-ACETYLGLUCOSAMINYLTRANSFERASE"/>
    <property type="match status" value="1"/>
</dbReference>
<reference evidence="11 12" key="1">
    <citation type="submission" date="2015-09" db="EMBL/GenBank/DDBJ databases">
        <title>Draft genome of the parasitic nematode Teladorsagia circumcincta isolate WARC Sus (inbred).</title>
        <authorList>
            <person name="Mitreva M."/>
        </authorList>
    </citation>
    <scope>NUCLEOTIDE SEQUENCE [LARGE SCALE GENOMIC DNA]</scope>
    <source>
        <strain evidence="11 12">S</strain>
    </source>
</reference>
<accession>A0A2G9TYW2</accession>
<keyword evidence="12" id="KW-1185">Reference proteome</keyword>
<keyword evidence="3 10" id="KW-0328">Glycosyltransferase</keyword>
<keyword evidence="8 10" id="KW-0333">Golgi apparatus</keyword>
<dbReference type="InterPro" id="IPR002659">
    <property type="entry name" value="Glyco_trans_31"/>
</dbReference>
<evidence type="ECO:0000256" key="4">
    <source>
        <dbReference type="ARBA" id="ARBA00022679"/>
    </source>
</evidence>
<protein>
    <recommendedName>
        <fullName evidence="10">Hexosyltransferase</fullName>
        <ecNumber evidence="10">2.4.1.-</ecNumber>
    </recommendedName>
</protein>
<dbReference type="AlphaFoldDB" id="A0A2G9TYW2"/>
<keyword evidence="7" id="KW-1133">Transmembrane helix</keyword>
<name>A0A2G9TYW2_TELCI</name>
<keyword evidence="6" id="KW-0735">Signal-anchor</keyword>
<dbReference type="GO" id="GO:0000139">
    <property type="term" value="C:Golgi membrane"/>
    <property type="evidence" value="ECO:0007669"/>
    <property type="project" value="UniProtKB-SubCell"/>
</dbReference>
<proteinExistence type="inferred from homology"/>
<keyword evidence="9" id="KW-0472">Membrane</keyword>
<dbReference type="EC" id="2.4.1.-" evidence="10"/>
<organism evidence="11 12">
    <name type="scientific">Teladorsagia circumcincta</name>
    <name type="common">Brown stomach worm</name>
    <name type="synonym">Ostertagia circumcincta</name>
    <dbReference type="NCBI Taxonomy" id="45464"/>
    <lineage>
        <taxon>Eukaryota</taxon>
        <taxon>Metazoa</taxon>
        <taxon>Ecdysozoa</taxon>
        <taxon>Nematoda</taxon>
        <taxon>Chromadorea</taxon>
        <taxon>Rhabditida</taxon>
        <taxon>Rhabditina</taxon>
        <taxon>Rhabditomorpha</taxon>
        <taxon>Strongyloidea</taxon>
        <taxon>Trichostrongylidae</taxon>
        <taxon>Teladorsagia</taxon>
    </lineage>
</organism>
<evidence type="ECO:0000256" key="7">
    <source>
        <dbReference type="ARBA" id="ARBA00022989"/>
    </source>
</evidence>
<evidence type="ECO:0000313" key="11">
    <source>
        <dbReference type="EMBL" id="PIO63108.1"/>
    </source>
</evidence>
<gene>
    <name evidence="11" type="ORF">TELCIR_15308</name>
</gene>
<evidence type="ECO:0000256" key="5">
    <source>
        <dbReference type="ARBA" id="ARBA00022692"/>
    </source>
</evidence>
<evidence type="ECO:0000256" key="3">
    <source>
        <dbReference type="ARBA" id="ARBA00022676"/>
    </source>
</evidence>
<evidence type="ECO:0000256" key="6">
    <source>
        <dbReference type="ARBA" id="ARBA00022968"/>
    </source>
</evidence>